<dbReference type="InterPro" id="IPR008271">
    <property type="entry name" value="Ser/Thr_kinase_AS"/>
</dbReference>
<dbReference type="InterPro" id="IPR000719">
    <property type="entry name" value="Prot_kinase_dom"/>
</dbReference>
<evidence type="ECO:0000256" key="1">
    <source>
        <dbReference type="ARBA" id="ARBA00022527"/>
    </source>
</evidence>
<evidence type="ECO:0000256" key="5">
    <source>
        <dbReference type="RuleBase" id="RU000304"/>
    </source>
</evidence>
<name>A0ABR2JSP7_9EUKA</name>
<dbReference type="EMBL" id="JAPFFF010000009">
    <property type="protein sequence ID" value="KAK8881754.1"/>
    <property type="molecule type" value="Genomic_DNA"/>
</dbReference>
<dbReference type="InterPro" id="IPR011009">
    <property type="entry name" value="Kinase-like_dom_sf"/>
</dbReference>
<feature type="binding site" evidence="4">
    <location>
        <position position="43"/>
    </location>
    <ligand>
        <name>ATP</name>
        <dbReference type="ChEBI" id="CHEBI:30616"/>
    </ligand>
</feature>
<protein>
    <recommendedName>
        <fullName evidence="6">Protein kinase domain-containing protein</fullName>
    </recommendedName>
</protein>
<feature type="domain" description="Protein kinase" evidence="6">
    <location>
        <begin position="13"/>
        <end position="288"/>
    </location>
</feature>
<evidence type="ECO:0000313" key="8">
    <source>
        <dbReference type="Proteomes" id="UP001470230"/>
    </source>
</evidence>
<keyword evidence="8" id="KW-1185">Reference proteome</keyword>
<dbReference type="PROSITE" id="PS50011">
    <property type="entry name" value="PROTEIN_KINASE_DOM"/>
    <property type="match status" value="1"/>
</dbReference>
<dbReference type="PROSITE" id="PS00108">
    <property type="entry name" value="PROTEIN_KINASE_ST"/>
    <property type="match status" value="1"/>
</dbReference>
<dbReference type="PROSITE" id="PS00107">
    <property type="entry name" value="PROTEIN_KINASE_ATP"/>
    <property type="match status" value="1"/>
</dbReference>
<dbReference type="PANTHER" id="PTHR45756:SF1">
    <property type="entry name" value="PROTEIN KINASE DOMAIN CONTAINING PROTEIN"/>
    <property type="match status" value="1"/>
</dbReference>
<gene>
    <name evidence="7" type="ORF">M9Y10_044390</name>
</gene>
<sequence length="340" mass="39368">MPLEKYLLNPKHYKEEKTIGEGNFSSVSLVHLESNSENKIALKKIPFDTDDSDSQKYFIREISIMSELNHPCLIKFVGFSLPSRDDLFYKIYSEYLPNGTLIDALQDDELSSNSSKILTPTIRSKIIYGIASGMAYLHKLNIIHRDLKPENVFLNSEYEPILSDFGLSKFCTDELKMTKRLGTPYFMAPELFFEDDDNCQPVTNKIDVYAFSITLLSMFSTKYTFTGIQPRTINQLVNHITKGKRFQIPDDVPEYYKSLIEKCWSTDPAERPSFEQILEDFDRSDDFIMEGSDIEKVHDYMNSLKIHEQRSKLNGFCTSASSEDEYKQEDETQEFDFGVF</sequence>
<dbReference type="Gene3D" id="1.10.510.10">
    <property type="entry name" value="Transferase(Phosphotransferase) domain 1"/>
    <property type="match status" value="1"/>
</dbReference>
<proteinExistence type="inferred from homology"/>
<dbReference type="PRINTS" id="PR00109">
    <property type="entry name" value="TYRKINASE"/>
</dbReference>
<comment type="caution">
    <text evidence="7">The sequence shown here is derived from an EMBL/GenBank/DDBJ whole genome shotgun (WGS) entry which is preliminary data.</text>
</comment>
<accession>A0ABR2JSP7</accession>
<organism evidence="7 8">
    <name type="scientific">Tritrichomonas musculus</name>
    <dbReference type="NCBI Taxonomy" id="1915356"/>
    <lineage>
        <taxon>Eukaryota</taxon>
        <taxon>Metamonada</taxon>
        <taxon>Parabasalia</taxon>
        <taxon>Tritrichomonadida</taxon>
        <taxon>Tritrichomonadidae</taxon>
        <taxon>Tritrichomonas</taxon>
    </lineage>
</organism>
<evidence type="ECO:0000313" key="7">
    <source>
        <dbReference type="EMBL" id="KAK8881754.1"/>
    </source>
</evidence>
<dbReference type="Proteomes" id="UP001470230">
    <property type="component" value="Unassembled WGS sequence"/>
</dbReference>
<dbReference type="SMART" id="SM00220">
    <property type="entry name" value="S_TKc"/>
    <property type="match status" value="1"/>
</dbReference>
<dbReference type="SUPFAM" id="SSF56112">
    <property type="entry name" value="Protein kinase-like (PK-like)"/>
    <property type="match status" value="1"/>
</dbReference>
<reference evidence="7 8" key="1">
    <citation type="submission" date="2024-04" db="EMBL/GenBank/DDBJ databases">
        <title>Tritrichomonas musculus Genome.</title>
        <authorList>
            <person name="Alves-Ferreira E."/>
            <person name="Grigg M."/>
            <person name="Lorenzi H."/>
            <person name="Galac M."/>
        </authorList>
    </citation>
    <scope>NUCLEOTIDE SEQUENCE [LARGE SCALE GENOMIC DNA]</scope>
    <source>
        <strain evidence="7 8">EAF2021</strain>
    </source>
</reference>
<dbReference type="PIRSF" id="PIRSF000654">
    <property type="entry name" value="Integrin-linked_kinase"/>
    <property type="match status" value="1"/>
</dbReference>
<dbReference type="PANTHER" id="PTHR45756">
    <property type="entry name" value="PALMITOYLTRANSFERASE"/>
    <property type="match status" value="1"/>
</dbReference>
<comment type="similarity">
    <text evidence="5">Belongs to the protein kinase superfamily.</text>
</comment>
<keyword evidence="1 5" id="KW-0418">Kinase</keyword>
<dbReference type="Pfam" id="PF00069">
    <property type="entry name" value="Pkinase"/>
    <property type="match status" value="1"/>
</dbReference>
<evidence type="ECO:0000256" key="4">
    <source>
        <dbReference type="PROSITE-ProRule" id="PRU10141"/>
    </source>
</evidence>
<evidence type="ECO:0000256" key="2">
    <source>
        <dbReference type="ARBA" id="ARBA00022741"/>
    </source>
</evidence>
<evidence type="ECO:0000259" key="6">
    <source>
        <dbReference type="PROSITE" id="PS50011"/>
    </source>
</evidence>
<keyword evidence="1 5" id="KW-0723">Serine/threonine-protein kinase</keyword>
<keyword evidence="3 4" id="KW-0067">ATP-binding</keyword>
<dbReference type="InterPro" id="IPR053215">
    <property type="entry name" value="TKL_Ser/Thr_kinase"/>
</dbReference>
<keyword evidence="1 5" id="KW-0808">Transferase</keyword>
<dbReference type="InterPro" id="IPR001245">
    <property type="entry name" value="Ser-Thr/Tyr_kinase_cat_dom"/>
</dbReference>
<dbReference type="InterPro" id="IPR017441">
    <property type="entry name" value="Protein_kinase_ATP_BS"/>
</dbReference>
<keyword evidence="2 4" id="KW-0547">Nucleotide-binding</keyword>
<evidence type="ECO:0000256" key="3">
    <source>
        <dbReference type="ARBA" id="ARBA00022840"/>
    </source>
</evidence>